<keyword evidence="2" id="KW-1133">Transmembrane helix</keyword>
<dbReference type="EMBL" id="FQVT01000001">
    <property type="protein sequence ID" value="SHF57815.1"/>
    <property type="molecule type" value="Genomic_DNA"/>
</dbReference>
<name>A0A1M5CSV4_SALEC</name>
<feature type="region of interest" description="Disordered" evidence="1">
    <location>
        <begin position="1"/>
        <end position="24"/>
    </location>
</feature>
<evidence type="ECO:0008006" key="5">
    <source>
        <dbReference type="Google" id="ProtNLM"/>
    </source>
</evidence>
<evidence type="ECO:0000256" key="1">
    <source>
        <dbReference type="SAM" id="MobiDB-lite"/>
    </source>
</evidence>
<reference evidence="4" key="1">
    <citation type="submission" date="2016-11" db="EMBL/GenBank/DDBJ databases">
        <authorList>
            <person name="Varghese N."/>
            <person name="Submissions S."/>
        </authorList>
    </citation>
    <scope>NUCLEOTIDE SEQUENCE [LARGE SCALE GENOMIC DNA]</scope>
    <source>
        <strain evidence="4">DSM 24579</strain>
    </source>
</reference>
<dbReference type="AlphaFoldDB" id="A0A1M5CSV4"/>
<keyword evidence="2" id="KW-0472">Membrane</keyword>
<protein>
    <recommendedName>
        <fullName evidence="5">Chloroplast import component protein (Tic20)</fullName>
    </recommendedName>
</protein>
<dbReference type="STRING" id="1073325.SAMN05444483_101654"/>
<sequence length="128" mass="14410">MEVEEKMERDQSIPSGEHSHSEGVTSQDKNIAIISYITLIGLIIAFVMNNEKKAEFPSYHIKQALGLGLTGLALGIVGMVPILGWIVSFLGIFALLFLWIKGLMNAINEHQKPVPWLGRKYEEWFKNI</sequence>
<evidence type="ECO:0000313" key="3">
    <source>
        <dbReference type="EMBL" id="SHF57815.1"/>
    </source>
</evidence>
<dbReference type="Proteomes" id="UP000183945">
    <property type="component" value="Unassembled WGS sequence"/>
</dbReference>
<evidence type="ECO:0000313" key="4">
    <source>
        <dbReference type="Proteomes" id="UP000183945"/>
    </source>
</evidence>
<gene>
    <name evidence="3" type="ORF">SAMN05444483_101654</name>
</gene>
<feature type="transmembrane region" description="Helical" evidence="2">
    <location>
        <begin position="69"/>
        <end position="100"/>
    </location>
</feature>
<keyword evidence="4" id="KW-1185">Reference proteome</keyword>
<feature type="transmembrane region" description="Helical" evidence="2">
    <location>
        <begin position="31"/>
        <end position="48"/>
    </location>
</feature>
<feature type="compositionally biased region" description="Basic and acidic residues" evidence="1">
    <location>
        <begin position="1"/>
        <end position="21"/>
    </location>
</feature>
<organism evidence="3 4">
    <name type="scientific">Salegentibacter echinorum</name>
    <dbReference type="NCBI Taxonomy" id="1073325"/>
    <lineage>
        <taxon>Bacteria</taxon>
        <taxon>Pseudomonadati</taxon>
        <taxon>Bacteroidota</taxon>
        <taxon>Flavobacteriia</taxon>
        <taxon>Flavobacteriales</taxon>
        <taxon>Flavobacteriaceae</taxon>
        <taxon>Salegentibacter</taxon>
    </lineage>
</organism>
<keyword evidence="2" id="KW-0812">Transmembrane</keyword>
<dbReference type="RefSeq" id="WP_317040888.1">
    <property type="nucleotide sequence ID" value="NZ_FQVT01000001.1"/>
</dbReference>
<accession>A0A1M5CSV4</accession>
<proteinExistence type="predicted"/>
<evidence type="ECO:0000256" key="2">
    <source>
        <dbReference type="SAM" id="Phobius"/>
    </source>
</evidence>